<dbReference type="GO" id="GO:0005829">
    <property type="term" value="C:cytosol"/>
    <property type="evidence" value="ECO:0007669"/>
    <property type="project" value="TreeGrafter"/>
</dbReference>
<keyword evidence="5" id="KW-0539">Nucleus</keyword>
<comment type="similarity">
    <text evidence="3">Belongs to the SPOT14 family.</text>
</comment>
<evidence type="ECO:0000256" key="2">
    <source>
        <dbReference type="ARBA" id="ARBA00004496"/>
    </source>
</evidence>
<keyword evidence="4" id="KW-0963">Cytoplasm</keyword>
<protein>
    <submittedName>
        <fullName evidence="6">Uncharacterized protein</fullName>
    </submittedName>
</protein>
<accession>A0A2B4SBV5</accession>
<dbReference type="AlphaFoldDB" id="A0A2B4SBV5"/>
<dbReference type="GO" id="GO:0046890">
    <property type="term" value="P:regulation of lipid biosynthetic process"/>
    <property type="evidence" value="ECO:0007669"/>
    <property type="project" value="TreeGrafter"/>
</dbReference>
<organism evidence="6 7">
    <name type="scientific">Stylophora pistillata</name>
    <name type="common">Smooth cauliflower coral</name>
    <dbReference type="NCBI Taxonomy" id="50429"/>
    <lineage>
        <taxon>Eukaryota</taxon>
        <taxon>Metazoa</taxon>
        <taxon>Cnidaria</taxon>
        <taxon>Anthozoa</taxon>
        <taxon>Hexacorallia</taxon>
        <taxon>Scleractinia</taxon>
        <taxon>Astrocoeniina</taxon>
        <taxon>Pocilloporidae</taxon>
        <taxon>Stylophora</taxon>
    </lineage>
</organism>
<dbReference type="InterPro" id="IPR053719">
    <property type="entry name" value="Lipogen_MT_Stabilize_sf"/>
</dbReference>
<dbReference type="Gene3D" id="6.10.140.1610">
    <property type="match status" value="2"/>
</dbReference>
<sequence>MESLRRLKTVENSFVAVMEQFVKTVDRMDNTVLIPMKLIDLPVKDLMPTSGKDSYLQNTTNMRAFYFMVKALRIKLSLGYGPPTENESNIIPLEREIQDSCQRLNQLTLLARYIKTSAQNLGPNHELPSFKEFKAKTTLDPENCLVEAIKKFADEVESMEKSVLFPRLLDDYSVSEQMPQFEEQVKTLLDVFVLLEKLRTELLSGSRNFELPDPKLHQKLSELFQTFLQYTTMARNLTARYEEEKSSNRKKWSV</sequence>
<dbReference type="GO" id="GO:0005634">
    <property type="term" value="C:nucleus"/>
    <property type="evidence" value="ECO:0007669"/>
    <property type="project" value="UniProtKB-SubCell"/>
</dbReference>
<evidence type="ECO:0000256" key="5">
    <source>
        <dbReference type="ARBA" id="ARBA00023242"/>
    </source>
</evidence>
<proteinExistence type="inferred from homology"/>
<dbReference type="PANTHER" id="PTHR14315:SF17">
    <property type="entry name" value="MIP21584P"/>
    <property type="match status" value="1"/>
</dbReference>
<evidence type="ECO:0000256" key="1">
    <source>
        <dbReference type="ARBA" id="ARBA00004123"/>
    </source>
</evidence>
<dbReference type="OrthoDB" id="5951908at2759"/>
<evidence type="ECO:0000256" key="4">
    <source>
        <dbReference type="ARBA" id="ARBA00022490"/>
    </source>
</evidence>
<evidence type="ECO:0000313" key="7">
    <source>
        <dbReference type="Proteomes" id="UP000225706"/>
    </source>
</evidence>
<dbReference type="InterPro" id="IPR009786">
    <property type="entry name" value="Spot_14"/>
</dbReference>
<evidence type="ECO:0000256" key="3">
    <source>
        <dbReference type="ARBA" id="ARBA00009488"/>
    </source>
</evidence>
<evidence type="ECO:0000313" key="6">
    <source>
        <dbReference type="EMBL" id="PFX26067.1"/>
    </source>
</evidence>
<reference evidence="7" key="1">
    <citation type="journal article" date="2017" name="bioRxiv">
        <title>Comparative analysis of the genomes of Stylophora pistillata and Acropora digitifera provides evidence for extensive differences between species of corals.</title>
        <authorList>
            <person name="Voolstra C.R."/>
            <person name="Li Y."/>
            <person name="Liew Y.J."/>
            <person name="Baumgarten S."/>
            <person name="Zoccola D."/>
            <person name="Flot J.-F."/>
            <person name="Tambutte S."/>
            <person name="Allemand D."/>
            <person name="Aranda M."/>
        </authorList>
    </citation>
    <scope>NUCLEOTIDE SEQUENCE [LARGE SCALE GENOMIC DNA]</scope>
</reference>
<comment type="caution">
    <text evidence="6">The sequence shown here is derived from an EMBL/GenBank/DDBJ whole genome shotgun (WGS) entry which is preliminary data.</text>
</comment>
<dbReference type="Proteomes" id="UP000225706">
    <property type="component" value="Unassembled WGS sequence"/>
</dbReference>
<dbReference type="EMBL" id="LSMT01000135">
    <property type="protein sequence ID" value="PFX26067.1"/>
    <property type="molecule type" value="Genomic_DNA"/>
</dbReference>
<keyword evidence="7" id="KW-1185">Reference proteome</keyword>
<dbReference type="PANTHER" id="PTHR14315">
    <property type="entry name" value="SPOT14 FAMILY MEMBER"/>
    <property type="match status" value="1"/>
</dbReference>
<comment type="subcellular location">
    <subcellularLocation>
        <location evidence="2">Cytoplasm</location>
    </subcellularLocation>
    <subcellularLocation>
        <location evidence="1">Nucleus</location>
    </subcellularLocation>
</comment>
<name>A0A2B4SBV5_STYPI</name>
<gene>
    <name evidence="6" type="ORF">AWC38_SpisGene9288</name>
</gene>
<dbReference type="Pfam" id="PF07084">
    <property type="entry name" value="Spot_14"/>
    <property type="match status" value="2"/>
</dbReference>